<evidence type="ECO:0000313" key="1">
    <source>
        <dbReference type="EMBL" id="GAH92450.1"/>
    </source>
</evidence>
<dbReference type="InterPro" id="IPR016142">
    <property type="entry name" value="Citrate_synth-like_lrg_a-sub"/>
</dbReference>
<dbReference type="AlphaFoldDB" id="X1KFP8"/>
<reference evidence="1" key="1">
    <citation type="journal article" date="2014" name="Front. Microbiol.">
        <title>High frequency of phylogenetically diverse reductive dehalogenase-homologous genes in deep subseafloor sedimentary metagenomes.</title>
        <authorList>
            <person name="Kawai M."/>
            <person name="Futagami T."/>
            <person name="Toyoda A."/>
            <person name="Takaki Y."/>
            <person name="Nishi S."/>
            <person name="Hori S."/>
            <person name="Arai W."/>
            <person name="Tsubouchi T."/>
            <person name="Morono Y."/>
            <person name="Uchiyama I."/>
            <person name="Ito T."/>
            <person name="Fujiyama A."/>
            <person name="Inagaki F."/>
            <person name="Takami H."/>
        </authorList>
    </citation>
    <scope>NUCLEOTIDE SEQUENCE</scope>
    <source>
        <strain evidence="1">Expedition CK06-06</strain>
    </source>
</reference>
<dbReference type="Gene3D" id="1.10.580.10">
    <property type="entry name" value="Citrate Synthase, domain 1"/>
    <property type="match status" value="1"/>
</dbReference>
<proteinExistence type="predicted"/>
<protein>
    <submittedName>
        <fullName evidence="1">Uncharacterized protein</fullName>
    </submittedName>
</protein>
<gene>
    <name evidence="1" type="ORF">S06H3_06379</name>
</gene>
<name>X1KFP8_9ZZZZ</name>
<dbReference type="SUPFAM" id="SSF48256">
    <property type="entry name" value="Citrate synthase"/>
    <property type="match status" value="1"/>
</dbReference>
<organism evidence="1">
    <name type="scientific">marine sediment metagenome</name>
    <dbReference type="NCBI Taxonomy" id="412755"/>
    <lineage>
        <taxon>unclassified sequences</taxon>
        <taxon>metagenomes</taxon>
        <taxon>ecological metagenomes</taxon>
    </lineage>
</organism>
<dbReference type="EMBL" id="BARV01002474">
    <property type="protein sequence ID" value="GAH92450.1"/>
    <property type="molecule type" value="Genomic_DNA"/>
</dbReference>
<dbReference type="GO" id="GO:0046912">
    <property type="term" value="F:acyltransferase activity, acyl groups converted into alkyl on transfer"/>
    <property type="evidence" value="ECO:0007669"/>
    <property type="project" value="InterPro"/>
</dbReference>
<feature type="non-terminal residue" evidence="1">
    <location>
        <position position="1"/>
    </location>
</feature>
<accession>X1KFP8</accession>
<comment type="caution">
    <text evidence="1">The sequence shown here is derived from an EMBL/GenBank/DDBJ whole genome shotgun (WGS) entry which is preliminary data.</text>
</comment>
<sequence length="53" mass="5848">GVREYDFYTVLFGIGRSIGVLSNLIWDRALGYAIERPKSLTTAMLEDIVAGAK</sequence>
<dbReference type="InterPro" id="IPR036969">
    <property type="entry name" value="Citrate_synthase_sf"/>
</dbReference>